<evidence type="ECO:0000313" key="6">
    <source>
        <dbReference type="EMBL" id="MBM7837718.1"/>
    </source>
</evidence>
<dbReference type="PANTHER" id="PTHR32114">
    <property type="entry name" value="ABC TRANSPORTER ABCH.3"/>
    <property type="match status" value="1"/>
</dbReference>
<reference evidence="6" key="1">
    <citation type="submission" date="2021-01" db="EMBL/GenBank/DDBJ databases">
        <title>Genomic Encyclopedia of Type Strains, Phase IV (KMG-IV): sequencing the most valuable type-strain genomes for metagenomic binning, comparative biology and taxonomic classification.</title>
        <authorList>
            <person name="Goeker M."/>
        </authorList>
    </citation>
    <scope>NUCLEOTIDE SEQUENCE</scope>
    <source>
        <strain evidence="6">DSM 21943</strain>
    </source>
</reference>
<dbReference type="RefSeq" id="WP_204464764.1">
    <property type="nucleotide sequence ID" value="NZ_JAFBCV010000002.1"/>
</dbReference>
<proteinExistence type="inferred from homology"/>
<accession>A0ABS2SQC3</accession>
<feature type="coiled-coil region" evidence="4">
    <location>
        <begin position="176"/>
        <end position="257"/>
    </location>
</feature>
<evidence type="ECO:0000256" key="4">
    <source>
        <dbReference type="SAM" id="Coils"/>
    </source>
</evidence>
<sequence length="479" mass="56061">MIKLSNLQSVRLENFQSHQDTSIQFDQGLNVIVGQSDSGKTAVLRGLRWALFNLPRGTDFLKVGADFVRVTVTLTNGTKIVRERTSSKNRYKIQALEQDELVLEGFGTQVPEEVLDAHQMRPFRIDSDNEWQLQVSQQLEGPFLLEQTGSLRAKTIGRMSGAHYLDMAIRDTSKDVGQLSQRTKQIESEVSQLQQELLPFETLEKSKEQLDQTEQHLQAIKAKRERLKRVLTVKAEFDRLRNEKEQTEARLELVVSLTDWELRYEKLIQLNARKRSFRQHHEQWYRLNKDSQACERWLDKTARVNEATDKLQTIERVSIHLQKTARAKEQHQHLHAQTVRLDRALQQTRFLNDWNNEKLTIVHEKQARKERLTQLGAQWKRMKQEQQQTSERFEQLHSLEQITELMNRTKMTIERQKKLVAHLNNLNEYNKRLKDGQSFVEETKKKEEKLANDYSATLSELGLCPTCGQAIHAEGEIHR</sequence>
<comment type="subunit">
    <text evidence="2">Heterodimer of SbcC and SbcD.</text>
</comment>
<dbReference type="Pfam" id="PF13476">
    <property type="entry name" value="AAA_23"/>
    <property type="match status" value="1"/>
</dbReference>
<dbReference type="Proteomes" id="UP001179280">
    <property type="component" value="Unassembled WGS sequence"/>
</dbReference>
<dbReference type="InterPro" id="IPR027417">
    <property type="entry name" value="P-loop_NTPase"/>
</dbReference>
<organism evidence="6 7">
    <name type="scientific">Shouchella xiaoxiensis</name>
    <dbReference type="NCBI Taxonomy" id="766895"/>
    <lineage>
        <taxon>Bacteria</taxon>
        <taxon>Bacillati</taxon>
        <taxon>Bacillota</taxon>
        <taxon>Bacilli</taxon>
        <taxon>Bacillales</taxon>
        <taxon>Bacillaceae</taxon>
        <taxon>Shouchella</taxon>
    </lineage>
</organism>
<evidence type="ECO:0000313" key="7">
    <source>
        <dbReference type="Proteomes" id="UP001179280"/>
    </source>
</evidence>
<dbReference type="PANTHER" id="PTHR32114:SF2">
    <property type="entry name" value="ABC TRANSPORTER ABCH.3"/>
    <property type="match status" value="1"/>
</dbReference>
<evidence type="ECO:0000256" key="2">
    <source>
        <dbReference type="ARBA" id="ARBA00011322"/>
    </source>
</evidence>
<feature type="domain" description="Rad50/SbcC-type AAA" evidence="5">
    <location>
        <begin position="9"/>
        <end position="250"/>
    </location>
</feature>
<protein>
    <recommendedName>
        <fullName evidence="3">Nuclease SbcCD subunit C</fullName>
    </recommendedName>
</protein>
<gene>
    <name evidence="6" type="ORF">JOC54_000949</name>
</gene>
<comment type="caution">
    <text evidence="6">The sequence shown here is derived from an EMBL/GenBank/DDBJ whole genome shotgun (WGS) entry which is preliminary data.</text>
</comment>
<evidence type="ECO:0000259" key="5">
    <source>
        <dbReference type="Pfam" id="PF13476"/>
    </source>
</evidence>
<dbReference type="GO" id="GO:0004527">
    <property type="term" value="F:exonuclease activity"/>
    <property type="evidence" value="ECO:0007669"/>
    <property type="project" value="UniProtKB-KW"/>
</dbReference>
<evidence type="ECO:0000256" key="3">
    <source>
        <dbReference type="ARBA" id="ARBA00013368"/>
    </source>
</evidence>
<evidence type="ECO:0000256" key="1">
    <source>
        <dbReference type="ARBA" id="ARBA00006930"/>
    </source>
</evidence>
<comment type="similarity">
    <text evidence="1">Belongs to the SMC family. SbcC subfamily.</text>
</comment>
<keyword evidence="4" id="KW-0175">Coiled coil</keyword>
<keyword evidence="6" id="KW-0540">Nuclease</keyword>
<dbReference type="Gene3D" id="3.40.50.300">
    <property type="entry name" value="P-loop containing nucleotide triphosphate hydrolases"/>
    <property type="match status" value="1"/>
</dbReference>
<dbReference type="InterPro" id="IPR038729">
    <property type="entry name" value="Rad50/SbcC_AAA"/>
</dbReference>
<name>A0ABS2SQC3_9BACI</name>
<keyword evidence="6" id="KW-0378">Hydrolase</keyword>
<keyword evidence="7" id="KW-1185">Reference proteome</keyword>
<keyword evidence="6" id="KW-0269">Exonuclease</keyword>
<dbReference type="SUPFAM" id="SSF52540">
    <property type="entry name" value="P-loop containing nucleoside triphosphate hydrolases"/>
    <property type="match status" value="1"/>
</dbReference>
<dbReference type="EMBL" id="JAFBCV010000002">
    <property type="protein sequence ID" value="MBM7837718.1"/>
    <property type="molecule type" value="Genomic_DNA"/>
</dbReference>